<proteinExistence type="predicted"/>
<dbReference type="PANTHER" id="PTHR30007">
    <property type="entry name" value="PHP DOMAIN PROTEIN"/>
    <property type="match status" value="1"/>
</dbReference>
<evidence type="ECO:0000313" key="2">
    <source>
        <dbReference type="EMBL" id="KUG20269.1"/>
    </source>
</evidence>
<dbReference type="AlphaFoldDB" id="A0A0W8FH99"/>
<dbReference type="NCBIfam" id="NF033580">
    <property type="entry name" value="transpos_IS5_3"/>
    <property type="match status" value="1"/>
</dbReference>
<dbReference type="Pfam" id="PF01609">
    <property type="entry name" value="DDE_Tnp_1"/>
    <property type="match status" value="1"/>
</dbReference>
<dbReference type="EMBL" id="LNQE01001209">
    <property type="protein sequence ID" value="KUG20269.1"/>
    <property type="molecule type" value="Genomic_DNA"/>
</dbReference>
<comment type="caution">
    <text evidence="2">The sequence shown here is derived from an EMBL/GenBank/DDBJ whole genome shotgun (WGS) entry which is preliminary data.</text>
</comment>
<gene>
    <name evidence="2" type="ORF">ASZ90_010003</name>
</gene>
<dbReference type="GO" id="GO:0003677">
    <property type="term" value="F:DNA binding"/>
    <property type="evidence" value="ECO:0007669"/>
    <property type="project" value="InterPro"/>
</dbReference>
<dbReference type="PANTHER" id="PTHR30007:SF1">
    <property type="entry name" value="BLR1914 PROTEIN"/>
    <property type="match status" value="1"/>
</dbReference>
<dbReference type="GO" id="GO:0004803">
    <property type="term" value="F:transposase activity"/>
    <property type="evidence" value="ECO:0007669"/>
    <property type="project" value="InterPro"/>
</dbReference>
<dbReference type="InterPro" id="IPR002559">
    <property type="entry name" value="Transposase_11"/>
</dbReference>
<name>A0A0W8FH99_9ZZZZ</name>
<dbReference type="GO" id="GO:0006313">
    <property type="term" value="P:DNA transposition"/>
    <property type="evidence" value="ECO:0007669"/>
    <property type="project" value="InterPro"/>
</dbReference>
<sequence>MNGNKLSALVDRNGLPLACTVSPANVHDSRLYQPTLEAFTIPGVSDQPSIISADAAYDSQEIRQYNRKQRIKSNIPVNRRSRIYPKRGRPFWFDPELCKARSAIERFFSWIEAFKKIVPRYERYEYSFLGLIHLACTIMVWRVLG</sequence>
<reference evidence="2" key="1">
    <citation type="journal article" date="2015" name="Proc. Natl. Acad. Sci. U.S.A.">
        <title>Networks of energetic and metabolic interactions define dynamics in microbial communities.</title>
        <authorList>
            <person name="Embree M."/>
            <person name="Liu J.K."/>
            <person name="Al-Bassam M.M."/>
            <person name="Zengler K."/>
        </authorList>
    </citation>
    <scope>NUCLEOTIDE SEQUENCE</scope>
</reference>
<protein>
    <submittedName>
        <fullName evidence="2">Mobile element protein</fullName>
    </submittedName>
</protein>
<evidence type="ECO:0000259" key="1">
    <source>
        <dbReference type="Pfam" id="PF01609"/>
    </source>
</evidence>
<accession>A0A0W8FH99</accession>
<feature type="domain" description="Transposase IS4-like" evidence="1">
    <location>
        <begin position="3"/>
        <end position="138"/>
    </location>
</feature>
<organism evidence="2">
    <name type="scientific">hydrocarbon metagenome</name>
    <dbReference type="NCBI Taxonomy" id="938273"/>
    <lineage>
        <taxon>unclassified sequences</taxon>
        <taxon>metagenomes</taxon>
        <taxon>ecological metagenomes</taxon>
    </lineage>
</organism>